<name>A0A9P8WBH6_9HYPO</name>
<organism evidence="4 5">
    <name type="scientific">Thelonectria olida</name>
    <dbReference type="NCBI Taxonomy" id="1576542"/>
    <lineage>
        <taxon>Eukaryota</taxon>
        <taxon>Fungi</taxon>
        <taxon>Dikarya</taxon>
        <taxon>Ascomycota</taxon>
        <taxon>Pezizomycotina</taxon>
        <taxon>Sordariomycetes</taxon>
        <taxon>Hypocreomycetidae</taxon>
        <taxon>Hypocreales</taxon>
        <taxon>Nectriaceae</taxon>
        <taxon>Thelonectria</taxon>
    </lineage>
</organism>
<protein>
    <recommendedName>
        <fullName evidence="3">DUF7735 domain-containing protein</fullName>
    </recommendedName>
</protein>
<accession>A0A9P8WBH6</accession>
<dbReference type="EMBL" id="JAGPYM010000005">
    <property type="protein sequence ID" value="KAH6894716.1"/>
    <property type="molecule type" value="Genomic_DNA"/>
</dbReference>
<comment type="caution">
    <text evidence="4">The sequence shown here is derived from an EMBL/GenBank/DDBJ whole genome shotgun (WGS) entry which is preliminary data.</text>
</comment>
<dbReference type="AlphaFoldDB" id="A0A9P8WBH6"/>
<evidence type="ECO:0000256" key="1">
    <source>
        <dbReference type="SAM" id="MobiDB-lite"/>
    </source>
</evidence>
<feature type="compositionally biased region" description="Low complexity" evidence="1">
    <location>
        <begin position="133"/>
        <end position="149"/>
    </location>
</feature>
<proteinExistence type="predicted"/>
<dbReference type="OrthoDB" id="3561078at2759"/>
<feature type="chain" id="PRO_5040335953" description="DUF7735 domain-containing protein" evidence="2">
    <location>
        <begin position="19"/>
        <end position="182"/>
    </location>
</feature>
<dbReference type="Pfam" id="PF24870">
    <property type="entry name" value="DUF7735"/>
    <property type="match status" value="1"/>
</dbReference>
<sequence>MQSKIILATTLLAAVASADNFMVHPQMRRDLEARATATATSPFDDCQLAIFSAYSDVPTPPSAIISDALEHPQTDPCDFTTPASLSKEYKSYSSEIMSWYTDHSKEIADAVSSCPSLSQYASIVPTCNKNGDSKATATATSGSKSADSTKASDDSEKTGAASHNTGMAAAAMAAAGFVVALL</sequence>
<feature type="signal peptide" evidence="2">
    <location>
        <begin position="1"/>
        <end position="18"/>
    </location>
</feature>
<evidence type="ECO:0000313" key="5">
    <source>
        <dbReference type="Proteomes" id="UP000777438"/>
    </source>
</evidence>
<evidence type="ECO:0000259" key="3">
    <source>
        <dbReference type="Pfam" id="PF24870"/>
    </source>
</evidence>
<reference evidence="4 5" key="1">
    <citation type="journal article" date="2021" name="Nat. Commun.">
        <title>Genetic determinants of endophytism in the Arabidopsis root mycobiome.</title>
        <authorList>
            <person name="Mesny F."/>
            <person name="Miyauchi S."/>
            <person name="Thiergart T."/>
            <person name="Pickel B."/>
            <person name="Atanasova L."/>
            <person name="Karlsson M."/>
            <person name="Huettel B."/>
            <person name="Barry K.W."/>
            <person name="Haridas S."/>
            <person name="Chen C."/>
            <person name="Bauer D."/>
            <person name="Andreopoulos W."/>
            <person name="Pangilinan J."/>
            <person name="LaButti K."/>
            <person name="Riley R."/>
            <person name="Lipzen A."/>
            <person name="Clum A."/>
            <person name="Drula E."/>
            <person name="Henrissat B."/>
            <person name="Kohler A."/>
            <person name="Grigoriev I.V."/>
            <person name="Martin F.M."/>
            <person name="Hacquard S."/>
        </authorList>
    </citation>
    <scope>NUCLEOTIDE SEQUENCE [LARGE SCALE GENOMIC DNA]</scope>
    <source>
        <strain evidence="4 5">MPI-CAGE-CH-0241</strain>
    </source>
</reference>
<dbReference type="Proteomes" id="UP000777438">
    <property type="component" value="Unassembled WGS sequence"/>
</dbReference>
<keyword evidence="5" id="KW-1185">Reference proteome</keyword>
<feature type="region of interest" description="Disordered" evidence="1">
    <location>
        <begin position="131"/>
        <end position="161"/>
    </location>
</feature>
<evidence type="ECO:0000256" key="2">
    <source>
        <dbReference type="SAM" id="SignalP"/>
    </source>
</evidence>
<evidence type="ECO:0000313" key="4">
    <source>
        <dbReference type="EMBL" id="KAH6894716.1"/>
    </source>
</evidence>
<dbReference type="InterPro" id="IPR056637">
    <property type="entry name" value="DUF7735"/>
</dbReference>
<gene>
    <name evidence="4" type="ORF">B0T10DRAFT_258917</name>
</gene>
<feature type="domain" description="DUF7735" evidence="3">
    <location>
        <begin position="72"/>
        <end position="116"/>
    </location>
</feature>
<keyword evidence="2" id="KW-0732">Signal</keyword>